<organism evidence="10 11">
    <name type="scientific">Candidula unifasciata</name>
    <dbReference type="NCBI Taxonomy" id="100452"/>
    <lineage>
        <taxon>Eukaryota</taxon>
        <taxon>Metazoa</taxon>
        <taxon>Spiralia</taxon>
        <taxon>Lophotrochozoa</taxon>
        <taxon>Mollusca</taxon>
        <taxon>Gastropoda</taxon>
        <taxon>Heterobranchia</taxon>
        <taxon>Euthyneura</taxon>
        <taxon>Panpulmonata</taxon>
        <taxon>Eupulmonata</taxon>
        <taxon>Stylommatophora</taxon>
        <taxon>Helicina</taxon>
        <taxon>Helicoidea</taxon>
        <taxon>Geomitridae</taxon>
        <taxon>Candidula</taxon>
    </lineage>
</organism>
<reference evidence="10" key="1">
    <citation type="submission" date="2021-04" db="EMBL/GenBank/DDBJ databases">
        <authorList>
            <consortium name="Molecular Ecology Group"/>
        </authorList>
    </citation>
    <scope>NUCLEOTIDE SEQUENCE</scope>
</reference>
<dbReference type="GO" id="GO:0000390">
    <property type="term" value="P:spliceosomal complex disassembly"/>
    <property type="evidence" value="ECO:0007669"/>
    <property type="project" value="TreeGrafter"/>
</dbReference>
<dbReference type="PRINTS" id="PR00625">
    <property type="entry name" value="JDOMAIN"/>
</dbReference>
<keyword evidence="8" id="KW-0175">Coiled coil</keyword>
<proteinExistence type="predicted"/>
<evidence type="ECO:0000256" key="3">
    <source>
        <dbReference type="ARBA" id="ARBA00022490"/>
    </source>
</evidence>
<sequence length="334" mass="37436">MAKDLLKQDLYSILEIAESATEKEIISGYRKKALKCHPDKNPDNPKAAELFHELSKALEILTDTAARAAYDQTRKAKKAAEARNKVLDSKRKKFKEDLEAKERALLEQTLTQKTEAAEKKLQREIERLRKEGSRLLEQEQERLRQELKQMVVDESSQQPAHGADVARIKLKWKAQKDDPNNGGYSTHLLQNILSSYGRISALIVSSKRKGSAIVEFEDASVDSDILDESGLTENPFTIVWLSGKPVGHKPASAVGGFTNSASVDSVGFIHTSFVDPSSRASEVVNDGSKASVYVENSDRNAAMSDRDFESLVLMKMRQAEERKRLIEQMMKEDD</sequence>
<dbReference type="GO" id="GO:0005737">
    <property type="term" value="C:cytoplasm"/>
    <property type="evidence" value="ECO:0007669"/>
    <property type="project" value="UniProtKB-SubCell"/>
</dbReference>
<dbReference type="SUPFAM" id="SSF46565">
    <property type="entry name" value="Chaperone J-domain"/>
    <property type="match status" value="1"/>
</dbReference>
<dbReference type="InterPro" id="IPR034254">
    <property type="entry name" value="DNAJC17_RRM"/>
</dbReference>
<dbReference type="OrthoDB" id="259708at2759"/>
<dbReference type="Proteomes" id="UP000678393">
    <property type="component" value="Unassembled WGS sequence"/>
</dbReference>
<protein>
    <recommendedName>
        <fullName evidence="7">DnaJ homolog subfamily C member 17</fullName>
    </recommendedName>
</protein>
<dbReference type="InterPro" id="IPR036869">
    <property type="entry name" value="J_dom_sf"/>
</dbReference>
<dbReference type="Pfam" id="PF00226">
    <property type="entry name" value="DnaJ"/>
    <property type="match status" value="1"/>
</dbReference>
<evidence type="ECO:0000256" key="5">
    <source>
        <dbReference type="ARBA" id="ARBA00023242"/>
    </source>
</evidence>
<dbReference type="SMART" id="SM00271">
    <property type="entry name" value="DnaJ"/>
    <property type="match status" value="1"/>
</dbReference>
<dbReference type="EMBL" id="CAJHNH020003435">
    <property type="protein sequence ID" value="CAG5129286.1"/>
    <property type="molecule type" value="Genomic_DNA"/>
</dbReference>
<dbReference type="CDD" id="cd12429">
    <property type="entry name" value="RRM_DNAJC17"/>
    <property type="match status" value="1"/>
</dbReference>
<keyword evidence="11" id="KW-1185">Reference proteome</keyword>
<comment type="caution">
    <text evidence="10">The sequence shown here is derived from an EMBL/GenBank/DDBJ whole genome shotgun (WGS) entry which is preliminary data.</text>
</comment>
<dbReference type="GO" id="GO:0005681">
    <property type="term" value="C:spliceosomal complex"/>
    <property type="evidence" value="ECO:0007669"/>
    <property type="project" value="TreeGrafter"/>
</dbReference>
<dbReference type="Gene3D" id="1.10.287.110">
    <property type="entry name" value="DnaJ domain"/>
    <property type="match status" value="1"/>
</dbReference>
<dbReference type="InterPro" id="IPR052094">
    <property type="entry name" value="Pre-mRNA-splicing_ERAD"/>
</dbReference>
<comment type="subcellular location">
    <subcellularLocation>
        <location evidence="2">Cytoplasm</location>
    </subcellularLocation>
    <subcellularLocation>
        <location evidence="1">Nucleus</location>
    </subcellularLocation>
</comment>
<dbReference type="AlphaFoldDB" id="A0A8S3ZPH4"/>
<dbReference type="FunFam" id="1.10.287.110:FF:000059">
    <property type="entry name" value="dnaJ homolog subfamily C member 17"/>
    <property type="match status" value="1"/>
</dbReference>
<evidence type="ECO:0000256" key="8">
    <source>
        <dbReference type="SAM" id="Coils"/>
    </source>
</evidence>
<dbReference type="PANTHER" id="PTHR44313">
    <property type="entry name" value="DNAJ HOMOLOG SUBFAMILY C MEMBER 17"/>
    <property type="match status" value="1"/>
</dbReference>
<feature type="domain" description="J" evidence="9">
    <location>
        <begin position="9"/>
        <end position="74"/>
    </location>
</feature>
<dbReference type="CDD" id="cd06257">
    <property type="entry name" value="DnaJ"/>
    <property type="match status" value="1"/>
</dbReference>
<dbReference type="Gene3D" id="3.30.70.330">
    <property type="match status" value="1"/>
</dbReference>
<name>A0A8S3ZPH4_9EUPU</name>
<evidence type="ECO:0000313" key="11">
    <source>
        <dbReference type="Proteomes" id="UP000678393"/>
    </source>
</evidence>
<keyword evidence="3" id="KW-0963">Cytoplasm</keyword>
<gene>
    <name evidence="10" type="ORF">CUNI_LOCUS14844</name>
</gene>
<comment type="function">
    <text evidence="6">May negatively affect PAX8-induced thyroglobulin/TG transcription.</text>
</comment>
<keyword evidence="4" id="KW-0143">Chaperone</keyword>
<dbReference type="InterPro" id="IPR012677">
    <property type="entry name" value="Nucleotide-bd_a/b_plait_sf"/>
</dbReference>
<evidence type="ECO:0000256" key="4">
    <source>
        <dbReference type="ARBA" id="ARBA00023186"/>
    </source>
</evidence>
<dbReference type="PROSITE" id="PS50076">
    <property type="entry name" value="DNAJ_2"/>
    <property type="match status" value="1"/>
</dbReference>
<accession>A0A8S3ZPH4</accession>
<evidence type="ECO:0000259" key="9">
    <source>
        <dbReference type="PROSITE" id="PS50076"/>
    </source>
</evidence>
<evidence type="ECO:0000256" key="2">
    <source>
        <dbReference type="ARBA" id="ARBA00004496"/>
    </source>
</evidence>
<dbReference type="PANTHER" id="PTHR44313:SF1">
    <property type="entry name" value="DNAJ HOMOLOG SUBFAMILY C MEMBER 17"/>
    <property type="match status" value="1"/>
</dbReference>
<evidence type="ECO:0000256" key="7">
    <source>
        <dbReference type="ARBA" id="ARBA00074360"/>
    </source>
</evidence>
<evidence type="ECO:0000256" key="6">
    <source>
        <dbReference type="ARBA" id="ARBA00053783"/>
    </source>
</evidence>
<evidence type="ECO:0000313" key="10">
    <source>
        <dbReference type="EMBL" id="CAG5129286.1"/>
    </source>
</evidence>
<keyword evidence="5" id="KW-0539">Nucleus</keyword>
<evidence type="ECO:0000256" key="1">
    <source>
        <dbReference type="ARBA" id="ARBA00004123"/>
    </source>
</evidence>
<dbReference type="InterPro" id="IPR001623">
    <property type="entry name" value="DnaJ_domain"/>
</dbReference>
<feature type="coiled-coil region" evidence="8">
    <location>
        <begin position="70"/>
        <end position="153"/>
    </location>
</feature>